<dbReference type="EMBL" id="CM000781">
    <property type="protein sequence ID" value="AQK76377.1"/>
    <property type="molecule type" value="Genomic_DNA"/>
</dbReference>
<protein>
    <submittedName>
        <fullName evidence="1">Prolyl 4-hydroxylase 8</fullName>
    </submittedName>
</protein>
<gene>
    <name evidence="1" type="ORF">ZEAMMB73_Zm00001d018526</name>
</gene>
<reference evidence="1" key="1">
    <citation type="submission" date="2015-12" db="EMBL/GenBank/DDBJ databases">
        <title>Update maize B73 reference genome by single molecule sequencing technologies.</title>
        <authorList>
            <consortium name="Maize Genome Sequencing Project"/>
            <person name="Ware D."/>
        </authorList>
    </citation>
    <scope>NUCLEOTIDE SEQUENCE</scope>
    <source>
        <tissue evidence="1">Seedling</tissue>
    </source>
</reference>
<evidence type="ECO:0000313" key="1">
    <source>
        <dbReference type="EMBL" id="AQK76377.1"/>
    </source>
</evidence>
<name>A0A1D6HQ29_MAIZE</name>
<dbReference type="ExpressionAtlas" id="A0A1D6HQ29">
    <property type="expression patterns" value="baseline and differential"/>
</dbReference>
<organism evidence="1">
    <name type="scientific">Zea mays</name>
    <name type="common">Maize</name>
    <dbReference type="NCBI Taxonomy" id="4577"/>
    <lineage>
        <taxon>Eukaryota</taxon>
        <taxon>Viridiplantae</taxon>
        <taxon>Streptophyta</taxon>
        <taxon>Embryophyta</taxon>
        <taxon>Tracheophyta</taxon>
        <taxon>Spermatophyta</taxon>
        <taxon>Magnoliopsida</taxon>
        <taxon>Liliopsida</taxon>
        <taxon>Poales</taxon>
        <taxon>Poaceae</taxon>
        <taxon>PACMAD clade</taxon>
        <taxon>Panicoideae</taxon>
        <taxon>Andropogonodae</taxon>
        <taxon>Andropogoneae</taxon>
        <taxon>Tripsacinae</taxon>
        <taxon>Zea</taxon>
    </lineage>
</organism>
<accession>A0A1D6HQ29</accession>
<sequence length="155" mass="16517">MAPSRPLMRGIRPPRVFPTRGGRASPYTVALTALLLVSAALLALIAFGVFSLPVSAPNAAATTGTAAGGETESADVRPRARRDLGEGLGERGAQWTEVISWEPRAFVYHNFLVSNFKLQIPPPRSLCLFVFVSSKLLFAQCSCACMHACSSSPVI</sequence>
<dbReference type="AlphaFoldDB" id="A0A1D6HQ29"/>
<proteinExistence type="predicted"/>